<feature type="domain" description="DUF4440" evidence="2">
    <location>
        <begin position="46"/>
        <end position="146"/>
    </location>
</feature>
<feature type="chain" id="PRO_5045045475" description="DUF4440 domain-containing protein" evidence="1">
    <location>
        <begin position="19"/>
        <end position="152"/>
    </location>
</feature>
<dbReference type="SUPFAM" id="SSF54427">
    <property type="entry name" value="NTF2-like"/>
    <property type="match status" value="1"/>
</dbReference>
<gene>
    <name evidence="3" type="ORF">GCM10023183_35510</name>
</gene>
<dbReference type="Proteomes" id="UP001501844">
    <property type="component" value="Unassembled WGS sequence"/>
</dbReference>
<keyword evidence="4" id="KW-1185">Reference proteome</keyword>
<reference evidence="4" key="1">
    <citation type="journal article" date="2019" name="Int. J. Syst. Evol. Microbiol.">
        <title>The Global Catalogue of Microorganisms (GCM) 10K type strain sequencing project: providing services to taxonomists for standard genome sequencing and annotation.</title>
        <authorList>
            <consortium name="The Broad Institute Genomics Platform"/>
            <consortium name="The Broad Institute Genome Sequencing Center for Infectious Disease"/>
            <person name="Wu L."/>
            <person name="Ma J."/>
        </authorList>
    </citation>
    <scope>NUCLEOTIDE SEQUENCE [LARGE SCALE GENOMIC DNA]</scope>
    <source>
        <strain evidence="4">JCM 17917</strain>
    </source>
</reference>
<evidence type="ECO:0000256" key="1">
    <source>
        <dbReference type="SAM" id="SignalP"/>
    </source>
</evidence>
<dbReference type="Pfam" id="PF14534">
    <property type="entry name" value="DUF4440"/>
    <property type="match status" value="1"/>
</dbReference>
<dbReference type="RefSeq" id="WP_345169234.1">
    <property type="nucleotide sequence ID" value="NZ_BAABGX010000003.1"/>
</dbReference>
<accession>A0ABP8G0Z9</accession>
<dbReference type="Gene3D" id="3.10.450.50">
    <property type="match status" value="1"/>
</dbReference>
<dbReference type="InterPro" id="IPR032710">
    <property type="entry name" value="NTF2-like_dom_sf"/>
</dbReference>
<proteinExistence type="predicted"/>
<organism evidence="3 4">
    <name type="scientific">Nibribacter koreensis</name>
    <dbReference type="NCBI Taxonomy" id="1084519"/>
    <lineage>
        <taxon>Bacteria</taxon>
        <taxon>Pseudomonadati</taxon>
        <taxon>Bacteroidota</taxon>
        <taxon>Cytophagia</taxon>
        <taxon>Cytophagales</taxon>
        <taxon>Hymenobacteraceae</taxon>
        <taxon>Nibribacter</taxon>
    </lineage>
</organism>
<sequence>MKRLLLLFTLLFTHLTMADSLKNELTSITAESPIKGARKGLDGQVNAWNAGNLEAAMGFYWNSPEMLWISKNGVEKGWQPVLEMFEQDFKDRSTMGTYSYEPLHLEALGKDAALYVIKWKIERDGKRLMGGISSQVWKKMNGKWVITSEHAS</sequence>
<comment type="caution">
    <text evidence="3">The sequence shown here is derived from an EMBL/GenBank/DDBJ whole genome shotgun (WGS) entry which is preliminary data.</text>
</comment>
<name>A0ABP8G0Z9_9BACT</name>
<dbReference type="InterPro" id="IPR027843">
    <property type="entry name" value="DUF4440"/>
</dbReference>
<keyword evidence="1" id="KW-0732">Signal</keyword>
<evidence type="ECO:0000313" key="3">
    <source>
        <dbReference type="EMBL" id="GAA4315060.1"/>
    </source>
</evidence>
<feature type="signal peptide" evidence="1">
    <location>
        <begin position="1"/>
        <end position="18"/>
    </location>
</feature>
<evidence type="ECO:0000259" key="2">
    <source>
        <dbReference type="Pfam" id="PF14534"/>
    </source>
</evidence>
<protein>
    <recommendedName>
        <fullName evidence="2">DUF4440 domain-containing protein</fullName>
    </recommendedName>
</protein>
<evidence type="ECO:0000313" key="4">
    <source>
        <dbReference type="Proteomes" id="UP001501844"/>
    </source>
</evidence>
<dbReference type="EMBL" id="BAABGX010000003">
    <property type="protein sequence ID" value="GAA4315060.1"/>
    <property type="molecule type" value="Genomic_DNA"/>
</dbReference>